<protein>
    <submittedName>
        <fullName evidence="1">Uncharacterized protein</fullName>
    </submittedName>
</protein>
<organism evidence="1">
    <name type="scientific">Rhizophora mucronata</name>
    <name type="common">Asiatic mangrove</name>
    <dbReference type="NCBI Taxonomy" id="61149"/>
    <lineage>
        <taxon>Eukaryota</taxon>
        <taxon>Viridiplantae</taxon>
        <taxon>Streptophyta</taxon>
        <taxon>Embryophyta</taxon>
        <taxon>Tracheophyta</taxon>
        <taxon>Spermatophyta</taxon>
        <taxon>Magnoliopsida</taxon>
        <taxon>eudicotyledons</taxon>
        <taxon>Gunneridae</taxon>
        <taxon>Pentapetalae</taxon>
        <taxon>rosids</taxon>
        <taxon>fabids</taxon>
        <taxon>Malpighiales</taxon>
        <taxon>Rhizophoraceae</taxon>
        <taxon>Rhizophora</taxon>
    </lineage>
</organism>
<dbReference type="EMBL" id="GGEC01010541">
    <property type="protein sequence ID" value="MBW91024.1"/>
    <property type="molecule type" value="Transcribed_RNA"/>
</dbReference>
<evidence type="ECO:0000313" key="1">
    <source>
        <dbReference type="EMBL" id="MBW91024.1"/>
    </source>
</evidence>
<reference evidence="1" key="1">
    <citation type="submission" date="2018-02" db="EMBL/GenBank/DDBJ databases">
        <title>Rhizophora mucronata_Transcriptome.</title>
        <authorList>
            <person name="Meera S.P."/>
            <person name="Sreeshan A."/>
            <person name="Augustine A."/>
        </authorList>
    </citation>
    <scope>NUCLEOTIDE SEQUENCE</scope>
    <source>
        <tissue evidence="1">Leaf</tissue>
    </source>
</reference>
<accession>A0A2P2JC06</accession>
<dbReference type="AlphaFoldDB" id="A0A2P2JC06"/>
<sequence length="59" mass="6207">MMEVIVSNGEFHGIQLGKDVIQLAAAEFIGDSGTVVTLLEGTILAGTFDLISQSELDVL</sequence>
<name>A0A2P2JC06_RHIMU</name>
<proteinExistence type="predicted"/>